<organism evidence="1 2">
    <name type="scientific">Herbaspirillum rhizosphaerae</name>
    <dbReference type="NCBI Taxonomy" id="346179"/>
    <lineage>
        <taxon>Bacteria</taxon>
        <taxon>Pseudomonadati</taxon>
        <taxon>Pseudomonadota</taxon>
        <taxon>Betaproteobacteria</taxon>
        <taxon>Burkholderiales</taxon>
        <taxon>Oxalobacteraceae</taxon>
        <taxon>Herbaspirillum</taxon>
    </lineage>
</organism>
<evidence type="ECO:0000313" key="1">
    <source>
        <dbReference type="EMBL" id="MFL9880566.1"/>
    </source>
</evidence>
<comment type="caution">
    <text evidence="1">The sequence shown here is derived from an EMBL/GenBank/DDBJ whole genome shotgun (WGS) entry which is preliminary data.</text>
</comment>
<dbReference type="RefSeq" id="WP_408169594.1">
    <property type="nucleotide sequence ID" value="NZ_JAQQFR010000014.1"/>
</dbReference>
<accession>A0ABW8ZC73</accession>
<dbReference type="EMBL" id="JAQQFR010000014">
    <property type="protein sequence ID" value="MFL9880566.1"/>
    <property type="molecule type" value="Genomic_DNA"/>
</dbReference>
<evidence type="ECO:0000313" key="2">
    <source>
        <dbReference type="Proteomes" id="UP001629214"/>
    </source>
</evidence>
<keyword evidence="2" id="KW-1185">Reference proteome</keyword>
<gene>
    <name evidence="1" type="ORF">PQR63_19375</name>
</gene>
<proteinExistence type="predicted"/>
<protein>
    <submittedName>
        <fullName evidence="1">Uncharacterized protein</fullName>
    </submittedName>
</protein>
<reference evidence="1 2" key="1">
    <citation type="journal article" date="2024" name="Chem. Sci.">
        <title>Discovery of megapolipeptins by genome mining of a Burkholderiales bacteria collection.</title>
        <authorList>
            <person name="Paulo B.S."/>
            <person name="Recchia M.J.J."/>
            <person name="Lee S."/>
            <person name="Fergusson C.H."/>
            <person name="Romanowski S.B."/>
            <person name="Hernandez A."/>
            <person name="Krull N."/>
            <person name="Liu D.Y."/>
            <person name="Cavanagh H."/>
            <person name="Bos A."/>
            <person name="Gray C.A."/>
            <person name="Murphy B.T."/>
            <person name="Linington R.G."/>
            <person name="Eustaquio A.S."/>
        </authorList>
    </citation>
    <scope>NUCLEOTIDE SEQUENCE [LARGE SCALE GENOMIC DNA]</scope>
    <source>
        <strain evidence="1 2">RL21-008-BIB-B</strain>
    </source>
</reference>
<sequence length="102" mass="11319">MNIKSRISASGALLARLKILLLENRGHVYLPGIDNMLTQLTVIETDEVQRIERARATFKGMLGGAGTLADFMIWTTNQTTTDTLNAELNQIISNLWGLLECE</sequence>
<dbReference type="Proteomes" id="UP001629214">
    <property type="component" value="Unassembled WGS sequence"/>
</dbReference>
<name>A0ABW8ZC73_9BURK</name>